<feature type="region of interest" description="Disordered" evidence="3">
    <location>
        <begin position="302"/>
        <end position="321"/>
    </location>
</feature>
<dbReference type="InterPro" id="IPR001374">
    <property type="entry name" value="R3H_dom"/>
</dbReference>
<feature type="non-terminal residue" evidence="7">
    <location>
        <position position="1"/>
    </location>
</feature>
<evidence type="ECO:0000313" key="7">
    <source>
        <dbReference type="EMBL" id="PAA79045.1"/>
    </source>
</evidence>
<comment type="subcellular location">
    <subcellularLocation>
        <location evidence="1">Nucleus</location>
    </subcellularLocation>
</comment>
<reference evidence="7 8" key="1">
    <citation type="submission" date="2017-06" db="EMBL/GenBank/DDBJ databases">
        <title>A platform for efficient transgenesis in Macrostomum lignano, a flatworm model organism for stem cell research.</title>
        <authorList>
            <person name="Berezikov E."/>
        </authorList>
    </citation>
    <scope>NUCLEOTIDE SEQUENCE [LARGE SCALE GENOMIC DNA]</scope>
    <source>
        <strain evidence="7">DV1</strain>
        <tissue evidence="7">Whole organism</tissue>
    </source>
</reference>
<dbReference type="Pfam" id="PF11952">
    <property type="entry name" value="XTBD"/>
    <property type="match status" value="1"/>
</dbReference>
<feature type="region of interest" description="Disordered" evidence="3">
    <location>
        <begin position="474"/>
        <end position="500"/>
    </location>
</feature>
<feature type="domain" description="R3H" evidence="5">
    <location>
        <begin position="383"/>
        <end position="449"/>
    </location>
</feature>
<dbReference type="SMART" id="SM00443">
    <property type="entry name" value="G_patch"/>
    <property type="match status" value="1"/>
</dbReference>
<evidence type="ECO:0000256" key="1">
    <source>
        <dbReference type="ARBA" id="ARBA00004123"/>
    </source>
</evidence>
<dbReference type="EMBL" id="NIVC01000655">
    <property type="protein sequence ID" value="PAA79045.1"/>
    <property type="molecule type" value="Genomic_DNA"/>
</dbReference>
<feature type="domain" description="XRN2-binding (XTBD)" evidence="6">
    <location>
        <begin position="17"/>
        <end position="101"/>
    </location>
</feature>
<dbReference type="PROSITE" id="PS50174">
    <property type="entry name" value="G_PATCH"/>
    <property type="match status" value="1"/>
</dbReference>
<evidence type="ECO:0000259" key="6">
    <source>
        <dbReference type="PROSITE" id="PS51827"/>
    </source>
</evidence>
<dbReference type="Proteomes" id="UP000215902">
    <property type="component" value="Unassembled WGS sequence"/>
</dbReference>
<gene>
    <name evidence="7" type="ORF">BOX15_Mlig020187g2</name>
</gene>
<evidence type="ECO:0000256" key="3">
    <source>
        <dbReference type="SAM" id="MobiDB-lite"/>
    </source>
</evidence>
<dbReference type="GO" id="GO:0005634">
    <property type="term" value="C:nucleus"/>
    <property type="evidence" value="ECO:0007669"/>
    <property type="project" value="UniProtKB-SubCell"/>
</dbReference>
<dbReference type="SUPFAM" id="SSF82708">
    <property type="entry name" value="R3H domain"/>
    <property type="match status" value="1"/>
</dbReference>
<feature type="region of interest" description="Disordered" evidence="3">
    <location>
        <begin position="88"/>
        <end position="146"/>
    </location>
</feature>
<dbReference type="PROSITE" id="PS51061">
    <property type="entry name" value="R3H"/>
    <property type="match status" value="1"/>
</dbReference>
<dbReference type="PANTHER" id="PTHR48430">
    <property type="entry name" value="PARTNER OF XRN-2 PROTEIN 1"/>
    <property type="match status" value="1"/>
</dbReference>
<feature type="domain" description="G-patch" evidence="4">
    <location>
        <begin position="324"/>
        <end position="371"/>
    </location>
</feature>
<dbReference type="PROSITE" id="PS51827">
    <property type="entry name" value="XTBD"/>
    <property type="match status" value="1"/>
</dbReference>
<evidence type="ECO:0000259" key="4">
    <source>
        <dbReference type="PROSITE" id="PS50174"/>
    </source>
</evidence>
<protein>
    <recommendedName>
        <fullName evidence="9">G-patch domain-containing protein</fullName>
    </recommendedName>
</protein>
<sequence length="500" mass="53387">SSTNTAVTVIMSASELINSLRKEFENPTEWKRRQAFLQMNFNQLPFDRLVCLSHCYVNSSLHGAVYPERVMDEVEQYSRTIDVYLAGNGGGGDGSSSGNAHHNSGQKRPAKSNGNEEPPWKRLCEPSASKSSSNSNRPRPLDLDSQLQEASATAAKALPALSNSDIDGVDLSGVNLTDFYLREIETDDNSASAANYSAASNPANVLKCSADFCRRTLCYEFKELTPASSTTATTTSSNSRQFRCTILLDNWPVSAMSAETKQAAKAGAGAGLLAALRQRCWTLFVRSDRAFIRAQADAGFTRPDTESAAGRTAAANADDEKIGSDNVGHRLLKGMGWSGVGGIGKRLEGRAEPVANDVRIVSRAGLGADSASGGSGATGAVSASFQTGVGRVLRDFQRDPTDRDDLFFASDFTNEERRYVHSQCLRLGLASRSYSGDNDTRCLVVSRKRSAKELVEFVRRNGGATVRYRLAAPGLSREAGDEAGNDGDGGGAGEATATAE</sequence>
<dbReference type="Pfam" id="PF12656">
    <property type="entry name" value="G-patch_2"/>
    <property type="match status" value="1"/>
</dbReference>
<feature type="compositionally biased region" description="Low complexity" evidence="3">
    <location>
        <begin position="127"/>
        <end position="136"/>
    </location>
</feature>
<name>A0A267FYZ1_9PLAT</name>
<dbReference type="PANTHER" id="PTHR48430:SF1">
    <property type="entry name" value="PARTNER OF XRN-2 PROTEIN 1"/>
    <property type="match status" value="1"/>
</dbReference>
<dbReference type="InterPro" id="IPR021859">
    <property type="entry name" value="XTBD"/>
</dbReference>
<organism evidence="7 8">
    <name type="scientific">Macrostomum lignano</name>
    <dbReference type="NCBI Taxonomy" id="282301"/>
    <lineage>
        <taxon>Eukaryota</taxon>
        <taxon>Metazoa</taxon>
        <taxon>Spiralia</taxon>
        <taxon>Lophotrochozoa</taxon>
        <taxon>Platyhelminthes</taxon>
        <taxon>Rhabditophora</taxon>
        <taxon>Macrostomorpha</taxon>
        <taxon>Macrostomida</taxon>
        <taxon>Macrostomidae</taxon>
        <taxon>Macrostomum</taxon>
    </lineage>
</organism>
<dbReference type="InterPro" id="IPR000467">
    <property type="entry name" value="G_patch_dom"/>
</dbReference>
<comment type="caution">
    <text evidence="7">The sequence shown here is derived from an EMBL/GenBank/DDBJ whole genome shotgun (WGS) entry which is preliminary data.</text>
</comment>
<evidence type="ECO:0000259" key="5">
    <source>
        <dbReference type="PROSITE" id="PS51061"/>
    </source>
</evidence>
<evidence type="ECO:0000256" key="2">
    <source>
        <dbReference type="ARBA" id="ARBA00023242"/>
    </source>
</evidence>
<keyword evidence="8" id="KW-1185">Reference proteome</keyword>
<dbReference type="Gene3D" id="3.30.1370.50">
    <property type="entry name" value="R3H-like domain"/>
    <property type="match status" value="1"/>
</dbReference>
<dbReference type="InterPro" id="IPR026822">
    <property type="entry name" value="Spp2/MOS2_G-patch"/>
</dbReference>
<keyword evidence="2" id="KW-0539">Nucleus</keyword>
<dbReference type="InterPro" id="IPR036867">
    <property type="entry name" value="R3H_dom_sf"/>
</dbReference>
<dbReference type="OrthoDB" id="2359216at2759"/>
<evidence type="ECO:0000313" key="8">
    <source>
        <dbReference type="Proteomes" id="UP000215902"/>
    </source>
</evidence>
<evidence type="ECO:0008006" key="9">
    <source>
        <dbReference type="Google" id="ProtNLM"/>
    </source>
</evidence>
<dbReference type="AlphaFoldDB" id="A0A267FYZ1"/>
<dbReference type="GO" id="GO:0003676">
    <property type="term" value="F:nucleic acid binding"/>
    <property type="evidence" value="ECO:0007669"/>
    <property type="project" value="UniProtKB-UniRule"/>
</dbReference>
<accession>A0A267FYZ1</accession>
<dbReference type="STRING" id="282301.A0A267FYZ1"/>
<proteinExistence type="predicted"/>